<dbReference type="OrthoDB" id="9794572at2"/>
<accession>A0A495EBU0</accession>
<dbReference type="InterPro" id="IPR050727">
    <property type="entry name" value="GH43_arabinanases"/>
</dbReference>
<protein>
    <submittedName>
        <fullName evidence="1">Glycosyl hydrolase family 32</fullName>
    </submittedName>
</protein>
<proteinExistence type="predicted"/>
<dbReference type="RefSeq" id="WP_121063476.1">
    <property type="nucleotide sequence ID" value="NZ_RBIQ01000007.1"/>
</dbReference>
<dbReference type="PANTHER" id="PTHR43301:SF3">
    <property type="entry name" value="ARABINAN ENDO-1,5-ALPHA-L-ARABINOSIDASE A-RELATED"/>
    <property type="match status" value="1"/>
</dbReference>
<dbReference type="Gene3D" id="2.115.10.20">
    <property type="entry name" value="Glycosyl hydrolase domain, family 43"/>
    <property type="match status" value="1"/>
</dbReference>
<dbReference type="PANTHER" id="PTHR43301">
    <property type="entry name" value="ARABINAN ENDO-1,5-ALPHA-L-ARABINOSIDASE"/>
    <property type="match status" value="1"/>
</dbReference>
<keyword evidence="2" id="KW-1185">Reference proteome</keyword>
<dbReference type="EMBL" id="RBIQ01000007">
    <property type="protein sequence ID" value="RKR14345.1"/>
    <property type="molecule type" value="Genomic_DNA"/>
</dbReference>
<dbReference type="InterPro" id="IPR023296">
    <property type="entry name" value="Glyco_hydro_beta-prop_sf"/>
</dbReference>
<dbReference type="CDD" id="cd08994">
    <property type="entry name" value="GH43_62_32_68_117_130-like"/>
    <property type="match status" value="1"/>
</dbReference>
<name>A0A495EBU0_9FLAO</name>
<gene>
    <name evidence="1" type="ORF">CLV91_0420</name>
</gene>
<keyword evidence="1" id="KW-0378">Hydrolase</keyword>
<dbReference type="SUPFAM" id="SSF75005">
    <property type="entry name" value="Arabinanase/levansucrase/invertase"/>
    <property type="match status" value="2"/>
</dbReference>
<dbReference type="GO" id="GO:0016787">
    <property type="term" value="F:hydrolase activity"/>
    <property type="evidence" value="ECO:0007669"/>
    <property type="project" value="UniProtKB-KW"/>
</dbReference>
<organism evidence="1 2">
    <name type="scientific">Maribacter vaceletii</name>
    <dbReference type="NCBI Taxonomy" id="1206816"/>
    <lineage>
        <taxon>Bacteria</taxon>
        <taxon>Pseudomonadati</taxon>
        <taxon>Bacteroidota</taxon>
        <taxon>Flavobacteriia</taxon>
        <taxon>Flavobacteriales</taxon>
        <taxon>Flavobacteriaceae</taxon>
        <taxon>Maribacter</taxon>
    </lineage>
</organism>
<dbReference type="Proteomes" id="UP000269412">
    <property type="component" value="Unassembled WGS sequence"/>
</dbReference>
<sequence length="374" mass="42564">MNLSKLTTLFFLAICILSCKEEKAKKEITHEIPDYKIELGKVSKNSIFKNDSLSIWGGSLVKGEDNLYHMFYSQWPKKIGWEWVNYSVISHATSTSPFGPFTTKDDALPDRGAEHWDGSTTHNPTVHKFNGKYYLYYMGNTGDKKIVSVPGKARINWVHRNNQRIGVAVADSPNGPWKRFDKPVLDITENDSLAHDALMTSNPSVCQMADGKILMVYKAVGKKRKLPNGGPVVHMVAIADTPTGPFKKYPDPVFTFKGETFPAEDPYIWYQDGKYRAIVKRIKHEGKKRIFSLVHYDSENGINWNKAKHFEISDRTVTWEDGSSYKFDHLERPQVFMENNEPIALLCAADSIDSNNVRHSFNIQIPITIKKSND</sequence>
<reference evidence="1 2" key="1">
    <citation type="submission" date="2018-10" db="EMBL/GenBank/DDBJ databases">
        <title>Genomic Encyclopedia of Archaeal and Bacterial Type Strains, Phase II (KMG-II): from individual species to whole genera.</title>
        <authorList>
            <person name="Goeker M."/>
        </authorList>
    </citation>
    <scope>NUCLEOTIDE SEQUENCE [LARGE SCALE GENOMIC DNA]</scope>
    <source>
        <strain evidence="1 2">DSM 25230</strain>
    </source>
</reference>
<evidence type="ECO:0000313" key="1">
    <source>
        <dbReference type="EMBL" id="RKR14345.1"/>
    </source>
</evidence>
<evidence type="ECO:0000313" key="2">
    <source>
        <dbReference type="Proteomes" id="UP000269412"/>
    </source>
</evidence>
<comment type="caution">
    <text evidence="1">The sequence shown here is derived from an EMBL/GenBank/DDBJ whole genome shotgun (WGS) entry which is preliminary data.</text>
</comment>
<dbReference type="AlphaFoldDB" id="A0A495EBU0"/>